<dbReference type="GO" id="GO:0005886">
    <property type="term" value="C:plasma membrane"/>
    <property type="evidence" value="ECO:0007669"/>
    <property type="project" value="TreeGrafter"/>
</dbReference>
<comment type="subcellular location">
    <subcellularLocation>
        <location evidence="1">Membrane</location>
        <topology evidence="1">Multi-pass membrane protein</topology>
    </subcellularLocation>
</comment>
<evidence type="ECO:0000313" key="14">
    <source>
        <dbReference type="Proteomes" id="UP000594262"/>
    </source>
</evidence>
<dbReference type="Proteomes" id="UP000594262">
    <property type="component" value="Unplaced"/>
</dbReference>
<dbReference type="InterPro" id="IPR001873">
    <property type="entry name" value="ENaC"/>
</dbReference>
<keyword evidence="7 11" id="KW-0406">Ion transport</keyword>
<keyword evidence="6" id="KW-0915">Sodium</keyword>
<keyword evidence="4 11" id="KW-0812">Transmembrane</keyword>
<evidence type="ECO:0000256" key="6">
    <source>
        <dbReference type="ARBA" id="ARBA00023053"/>
    </source>
</evidence>
<dbReference type="PANTHER" id="PTHR11690">
    <property type="entry name" value="AMILORIDE-SENSITIVE SODIUM CHANNEL-RELATED"/>
    <property type="match status" value="1"/>
</dbReference>
<evidence type="ECO:0000256" key="12">
    <source>
        <dbReference type="SAM" id="Phobius"/>
    </source>
</evidence>
<evidence type="ECO:0000256" key="2">
    <source>
        <dbReference type="ARBA" id="ARBA00022448"/>
    </source>
</evidence>
<keyword evidence="2 11" id="KW-0813">Transport</keyword>
<evidence type="ECO:0000256" key="9">
    <source>
        <dbReference type="ARBA" id="ARBA00023201"/>
    </source>
</evidence>
<organism evidence="13 14">
    <name type="scientific">Clytia hemisphaerica</name>
    <dbReference type="NCBI Taxonomy" id="252671"/>
    <lineage>
        <taxon>Eukaryota</taxon>
        <taxon>Metazoa</taxon>
        <taxon>Cnidaria</taxon>
        <taxon>Hydrozoa</taxon>
        <taxon>Hydroidolina</taxon>
        <taxon>Leptothecata</taxon>
        <taxon>Obeliida</taxon>
        <taxon>Clytiidae</taxon>
        <taxon>Clytia</taxon>
    </lineage>
</organism>
<dbReference type="EnsemblMetazoa" id="CLYHEMT018529.1">
    <property type="protein sequence ID" value="CLYHEMP018529.1"/>
    <property type="gene ID" value="CLYHEMG018529"/>
</dbReference>
<sequence length="447" mass="51327">MAEFNERSVENEEGCRKRNSVVSECSNVEAINIIENAMKSIKSEKQSYAEGLTIHGASRIATGGIKSKIIWSILVVASVILAGYISRHHWVEYLDDQSIITLKVVREKTMEYPAITICNYYGINRERRSFGSGKPAFKRPILVDDSFDLGACSFNLTKCGYNGTTLMKAYSAEGDYSNHVLQNQFIEFDNTTNCLTLSGYTQRSTAKRLYLNAVADRSVDTWSELYINPTSEGFQEASSRIYWASEGDYRVDIRKRIITRLGLPYTDCVEGQGTYTQNKFKGNYTVNKCKKGCFWEKVFEKCGAIPHMYKKHMREPHKFENKLRLNDTEAETCLKGVEEDHEVYNKCNAFCRLQPCYEEDIKMSLKYHTTKNQNNLLSLAFGYEYFLVKVYEETPREKWVDLFANFGGCVGLMNGLSILSVFELFIFFGLVLFDYFKNHSKMKDDGH</sequence>
<keyword evidence="9 11" id="KW-0739">Sodium transport</keyword>
<feature type="transmembrane region" description="Helical" evidence="12">
    <location>
        <begin position="412"/>
        <end position="433"/>
    </location>
</feature>
<comment type="similarity">
    <text evidence="11">Belongs to the amiloride-sensitive sodium channel (TC 1.A.6) family.</text>
</comment>
<dbReference type="AlphaFoldDB" id="A0A7M5X720"/>
<protein>
    <submittedName>
        <fullName evidence="13">Uncharacterized protein</fullName>
    </submittedName>
</protein>
<evidence type="ECO:0000256" key="4">
    <source>
        <dbReference type="ARBA" id="ARBA00022692"/>
    </source>
</evidence>
<dbReference type="GO" id="GO:0015280">
    <property type="term" value="F:ligand-gated sodium channel activity"/>
    <property type="evidence" value="ECO:0007669"/>
    <property type="project" value="TreeGrafter"/>
</dbReference>
<evidence type="ECO:0000256" key="1">
    <source>
        <dbReference type="ARBA" id="ARBA00004141"/>
    </source>
</evidence>
<dbReference type="Gene3D" id="1.10.287.770">
    <property type="entry name" value="YojJ-like"/>
    <property type="match status" value="1"/>
</dbReference>
<evidence type="ECO:0000256" key="5">
    <source>
        <dbReference type="ARBA" id="ARBA00022989"/>
    </source>
</evidence>
<evidence type="ECO:0000313" key="13">
    <source>
        <dbReference type="EnsemblMetazoa" id="CLYHEMP018529.1"/>
    </source>
</evidence>
<reference evidence="13" key="1">
    <citation type="submission" date="2021-01" db="UniProtKB">
        <authorList>
            <consortium name="EnsemblMetazoa"/>
        </authorList>
    </citation>
    <scope>IDENTIFICATION</scope>
</reference>
<evidence type="ECO:0000256" key="7">
    <source>
        <dbReference type="ARBA" id="ARBA00023065"/>
    </source>
</evidence>
<proteinExistence type="inferred from homology"/>
<evidence type="ECO:0000256" key="8">
    <source>
        <dbReference type="ARBA" id="ARBA00023136"/>
    </source>
</evidence>
<keyword evidence="3 11" id="KW-0894">Sodium channel</keyword>
<keyword evidence="10 11" id="KW-0407">Ion channel</keyword>
<feature type="transmembrane region" description="Helical" evidence="12">
    <location>
        <begin position="69"/>
        <end position="86"/>
    </location>
</feature>
<dbReference type="OrthoDB" id="6021021at2759"/>
<keyword evidence="14" id="KW-1185">Reference proteome</keyword>
<keyword evidence="8 12" id="KW-0472">Membrane</keyword>
<keyword evidence="5 12" id="KW-1133">Transmembrane helix</keyword>
<accession>A0A7M5X720</accession>
<evidence type="ECO:0000256" key="3">
    <source>
        <dbReference type="ARBA" id="ARBA00022461"/>
    </source>
</evidence>
<evidence type="ECO:0000256" key="10">
    <source>
        <dbReference type="ARBA" id="ARBA00023303"/>
    </source>
</evidence>
<name>A0A7M5X720_9CNID</name>
<evidence type="ECO:0000256" key="11">
    <source>
        <dbReference type="RuleBase" id="RU000679"/>
    </source>
</evidence>
<dbReference type="Pfam" id="PF00858">
    <property type="entry name" value="ASC"/>
    <property type="match status" value="2"/>
</dbReference>